<evidence type="ECO:0000259" key="7">
    <source>
        <dbReference type="Pfam" id="PF13087"/>
    </source>
</evidence>
<keyword evidence="4" id="KW-0347">Helicase</keyword>
<evidence type="ECO:0000256" key="2">
    <source>
        <dbReference type="ARBA" id="ARBA00022741"/>
    </source>
</evidence>
<keyword evidence="5" id="KW-0067">ATP-binding</keyword>
<comment type="caution">
    <text evidence="8">The sequence shown here is derived from an EMBL/GenBank/DDBJ whole genome shotgun (WGS) entry which is preliminary data.</text>
</comment>
<evidence type="ECO:0000313" key="9">
    <source>
        <dbReference type="Proteomes" id="UP000230233"/>
    </source>
</evidence>
<feature type="domain" description="DNA2/NAM7 helicase helicase" evidence="6">
    <location>
        <begin position="534"/>
        <end position="764"/>
    </location>
</feature>
<evidence type="ECO:0008006" key="10">
    <source>
        <dbReference type="Google" id="ProtNLM"/>
    </source>
</evidence>
<dbReference type="Proteomes" id="UP000230233">
    <property type="component" value="Chromosome IV"/>
</dbReference>
<dbReference type="Gene3D" id="3.40.50.300">
    <property type="entry name" value="P-loop containing nucleotide triphosphate hydrolases"/>
    <property type="match status" value="2"/>
</dbReference>
<accession>A0A2G5TZ80</accession>
<dbReference type="GO" id="GO:0005524">
    <property type="term" value="F:ATP binding"/>
    <property type="evidence" value="ECO:0007669"/>
    <property type="project" value="UniProtKB-KW"/>
</dbReference>
<feature type="domain" description="DNA2/NAM7 helicase-like C-terminal" evidence="7">
    <location>
        <begin position="781"/>
        <end position="1009"/>
    </location>
</feature>
<sequence>MFKITIAVAKRPKMSYFGRERRGGARYRGDYNNNHLRKHPGIKRDYNLAAFRNFEEESIEYKTNAFSRFFKRPSIYDIADSMKYSNRTIPEIVDKRKYTHLDAIKFADKSREWALYFEERRVLESAGDDKSIPCITEFNPDSCIGAYYRLISEHEDKYILMAKHTNMHGFHRGDLRFVEVNAKTVAKGFERFSVIGKLYLGDEIVVTKLAKIANKPLDPPKALTVHHNSKMFWEVAEMRVIERKLEENVVFAFMKNGSAIVKGKIEAAAVHINKNEPIDLESIYIGSIFTATKRSSKHTGDCRFVESWKIRQKIYKKLDAYCDRFSTYPTPLATIYDYKMCPRLTKRFQIGYEALKTDNTYEAMEIIELCTQMGQSAVSTVSDGRTDSRMFQMIDPVRRGNGVRFSIAGTNEGFWNSSNRIQIQGPAGGEIDATIETIKVDQTNSRLQIFAKISKKCLDRINFSKGTFIVYQRAAKNPMFHEKSSTTQFSELYPWLNGRRIIETLYGGPSLQEEASITDTAPKCIFPIDPPVEFNEFQNHYVSMITSGDHPLVLGSSPFGCGKSMTIMMAAIKTFESDESSQQLLITQSNYASVNLIDIARKVKESEMKILRYVGASNWDELPEHCRTEYDYPALIEGVFKKVATGELKFKNEYESDKKDEESSVSDTIMKKNKKKGNKKYYIDRRSVTIARIFLKLYKPNVIVTTADTLNVLRTRLNAFRNVVMIQIDEACQLPECTLLSLLRSFPNANYGLIGDIKQLPPFCEEKLKGKLKDYGVGNTMERAIEKKMFPEAIFRYVYRCHPKITELLSELFYDGNLISGVQEDQRNEFMRKRPDFWPNPHYPIILVDNQDPAYKIGTSCGNVTEKILVEQIVEDLLKERDGYQLKKSDIGVISFYSGQTAILSEAFSDTDGVKCDAFRGSERKINPFYSDQTESLSDASSDTDDDVADSFRDTGVKCGTVDAFQGSEKEVIILCCTNERISEFMQLSNRLNVAMSRAKQATIIIGNSIGLCEAKYWKDIVKKVEENGCVADTTKFPFYVSTEQKEDEKDKIVFETDEDEEDDDIETDFEIDFENLFIFETPEPEMPSGQQKW</sequence>
<name>A0A2G5TZ80_9PELO</name>
<reference evidence="9" key="1">
    <citation type="submission" date="2017-10" db="EMBL/GenBank/DDBJ databases">
        <title>Rapid genome shrinkage in a self-fertile nematode reveals novel sperm competition proteins.</title>
        <authorList>
            <person name="Yin D."/>
            <person name="Schwarz E.M."/>
            <person name="Thomas C.G."/>
            <person name="Felde R.L."/>
            <person name="Korf I.F."/>
            <person name="Cutter A.D."/>
            <person name="Schartner C.M."/>
            <person name="Ralston E.J."/>
            <person name="Meyer B.J."/>
            <person name="Haag E.S."/>
        </authorList>
    </citation>
    <scope>NUCLEOTIDE SEQUENCE [LARGE SCALE GENOMIC DNA]</scope>
    <source>
        <strain evidence="9">JU1422</strain>
    </source>
</reference>
<dbReference type="Pfam" id="PF13087">
    <property type="entry name" value="AAA_12"/>
    <property type="match status" value="1"/>
</dbReference>
<evidence type="ECO:0000256" key="5">
    <source>
        <dbReference type="ARBA" id="ARBA00022840"/>
    </source>
</evidence>
<organism evidence="8 9">
    <name type="scientific">Caenorhabditis nigoni</name>
    <dbReference type="NCBI Taxonomy" id="1611254"/>
    <lineage>
        <taxon>Eukaryota</taxon>
        <taxon>Metazoa</taxon>
        <taxon>Ecdysozoa</taxon>
        <taxon>Nematoda</taxon>
        <taxon>Chromadorea</taxon>
        <taxon>Rhabditida</taxon>
        <taxon>Rhabditina</taxon>
        <taxon>Rhabditomorpha</taxon>
        <taxon>Rhabditoidea</taxon>
        <taxon>Rhabditidae</taxon>
        <taxon>Peloderinae</taxon>
        <taxon>Caenorhabditis</taxon>
    </lineage>
</organism>
<comment type="similarity">
    <text evidence="1">Belongs to the DNA2/NAM7 helicase family.</text>
</comment>
<dbReference type="GO" id="GO:0016787">
    <property type="term" value="F:hydrolase activity"/>
    <property type="evidence" value="ECO:0007669"/>
    <property type="project" value="UniProtKB-KW"/>
</dbReference>
<dbReference type="OrthoDB" id="2423195at2759"/>
<gene>
    <name evidence="8" type="primary">Cnig_chr_IV.g12887</name>
    <name evidence="8" type="ORF">B9Z55_012887</name>
</gene>
<dbReference type="AlphaFoldDB" id="A0A2G5TZ80"/>
<protein>
    <recommendedName>
        <fullName evidence="10">DNA2/NAM7 helicase-like C-terminal domain-containing protein</fullName>
    </recommendedName>
</protein>
<evidence type="ECO:0000256" key="1">
    <source>
        <dbReference type="ARBA" id="ARBA00007913"/>
    </source>
</evidence>
<keyword evidence="3" id="KW-0378">Hydrolase</keyword>
<dbReference type="InterPro" id="IPR047187">
    <property type="entry name" value="SF1_C_Upf1"/>
</dbReference>
<dbReference type="InterPro" id="IPR027417">
    <property type="entry name" value="P-loop_NTPase"/>
</dbReference>
<dbReference type="Pfam" id="PF13086">
    <property type="entry name" value="AAA_11"/>
    <property type="match status" value="1"/>
</dbReference>
<dbReference type="STRING" id="1611254.A0A2G5TZ80"/>
<dbReference type="PANTHER" id="PTHR43788">
    <property type="entry name" value="DNA2/NAM7 HELICASE FAMILY MEMBER"/>
    <property type="match status" value="1"/>
</dbReference>
<dbReference type="GO" id="GO:0043139">
    <property type="term" value="F:5'-3' DNA helicase activity"/>
    <property type="evidence" value="ECO:0007669"/>
    <property type="project" value="TreeGrafter"/>
</dbReference>
<dbReference type="InterPro" id="IPR041677">
    <property type="entry name" value="DNA2/NAM7_AAA_11"/>
</dbReference>
<dbReference type="EMBL" id="PDUG01000004">
    <property type="protein sequence ID" value="PIC32630.1"/>
    <property type="molecule type" value="Genomic_DNA"/>
</dbReference>
<evidence type="ECO:0000259" key="6">
    <source>
        <dbReference type="Pfam" id="PF13086"/>
    </source>
</evidence>
<keyword evidence="2" id="KW-0547">Nucleotide-binding</keyword>
<dbReference type="InterPro" id="IPR041679">
    <property type="entry name" value="DNA2/NAM7-like_C"/>
</dbReference>
<evidence type="ECO:0000256" key="3">
    <source>
        <dbReference type="ARBA" id="ARBA00022801"/>
    </source>
</evidence>
<dbReference type="PANTHER" id="PTHR43788:SF16">
    <property type="entry name" value="HELICASE WITH ZINC FINGER 2"/>
    <property type="match status" value="1"/>
</dbReference>
<keyword evidence="9" id="KW-1185">Reference proteome</keyword>
<evidence type="ECO:0000256" key="4">
    <source>
        <dbReference type="ARBA" id="ARBA00022806"/>
    </source>
</evidence>
<proteinExistence type="inferred from homology"/>
<evidence type="ECO:0000313" key="8">
    <source>
        <dbReference type="EMBL" id="PIC32630.1"/>
    </source>
</evidence>
<dbReference type="CDD" id="cd18808">
    <property type="entry name" value="SF1_C_Upf1"/>
    <property type="match status" value="1"/>
</dbReference>
<dbReference type="InterPro" id="IPR050534">
    <property type="entry name" value="Coronavir_polyprotein_1ab"/>
</dbReference>
<dbReference type="SUPFAM" id="SSF52540">
    <property type="entry name" value="P-loop containing nucleoside triphosphate hydrolases"/>
    <property type="match status" value="1"/>
</dbReference>